<protein>
    <submittedName>
        <fullName evidence="2">Uncharacterized protein</fullName>
    </submittedName>
</protein>
<feature type="region of interest" description="Disordered" evidence="1">
    <location>
        <begin position="146"/>
        <end position="167"/>
    </location>
</feature>
<dbReference type="AlphaFoldDB" id="A0AAD6TLJ6"/>
<evidence type="ECO:0000313" key="3">
    <source>
        <dbReference type="Proteomes" id="UP001218188"/>
    </source>
</evidence>
<sequence>MTTYGTSLVPNMDVSQPGKHPRNTKIPLDLGNVSLLGGNEELVFKHDIASVMLDTREAEALVVQMLLNEAKAAASLAASYGETAKVALAAAKAREAVVTAEVQLAVSREKEARHRVNYFSRLWEVARQNVNDARLQVIQFEVEEERTGVKRKENDDTEDPTLMVTLD</sequence>
<feature type="region of interest" description="Disordered" evidence="1">
    <location>
        <begin position="1"/>
        <end position="25"/>
    </location>
</feature>
<organism evidence="2 3">
    <name type="scientific">Mycena alexandri</name>
    <dbReference type="NCBI Taxonomy" id="1745969"/>
    <lineage>
        <taxon>Eukaryota</taxon>
        <taxon>Fungi</taxon>
        <taxon>Dikarya</taxon>
        <taxon>Basidiomycota</taxon>
        <taxon>Agaricomycotina</taxon>
        <taxon>Agaricomycetes</taxon>
        <taxon>Agaricomycetidae</taxon>
        <taxon>Agaricales</taxon>
        <taxon>Marasmiineae</taxon>
        <taxon>Mycenaceae</taxon>
        <taxon>Mycena</taxon>
    </lineage>
</organism>
<reference evidence="2" key="1">
    <citation type="submission" date="2023-03" db="EMBL/GenBank/DDBJ databases">
        <title>Massive genome expansion in bonnet fungi (Mycena s.s.) driven by repeated elements and novel gene families across ecological guilds.</title>
        <authorList>
            <consortium name="Lawrence Berkeley National Laboratory"/>
            <person name="Harder C.B."/>
            <person name="Miyauchi S."/>
            <person name="Viragh M."/>
            <person name="Kuo A."/>
            <person name="Thoen E."/>
            <person name="Andreopoulos B."/>
            <person name="Lu D."/>
            <person name="Skrede I."/>
            <person name="Drula E."/>
            <person name="Henrissat B."/>
            <person name="Morin E."/>
            <person name="Kohler A."/>
            <person name="Barry K."/>
            <person name="LaButti K."/>
            <person name="Morin E."/>
            <person name="Salamov A."/>
            <person name="Lipzen A."/>
            <person name="Mereny Z."/>
            <person name="Hegedus B."/>
            <person name="Baldrian P."/>
            <person name="Stursova M."/>
            <person name="Weitz H."/>
            <person name="Taylor A."/>
            <person name="Grigoriev I.V."/>
            <person name="Nagy L.G."/>
            <person name="Martin F."/>
            <person name="Kauserud H."/>
        </authorList>
    </citation>
    <scope>NUCLEOTIDE SEQUENCE</scope>
    <source>
        <strain evidence="2">CBHHK200</strain>
    </source>
</reference>
<proteinExistence type="predicted"/>
<comment type="caution">
    <text evidence="2">The sequence shown here is derived from an EMBL/GenBank/DDBJ whole genome shotgun (WGS) entry which is preliminary data.</text>
</comment>
<name>A0AAD6TLJ6_9AGAR</name>
<dbReference type="EMBL" id="JARJCM010000003">
    <property type="protein sequence ID" value="KAJ7046413.1"/>
    <property type="molecule type" value="Genomic_DNA"/>
</dbReference>
<evidence type="ECO:0000256" key="1">
    <source>
        <dbReference type="SAM" id="MobiDB-lite"/>
    </source>
</evidence>
<evidence type="ECO:0000313" key="2">
    <source>
        <dbReference type="EMBL" id="KAJ7046413.1"/>
    </source>
</evidence>
<gene>
    <name evidence="2" type="ORF">C8F04DRAFT_1248654</name>
</gene>
<dbReference type="Proteomes" id="UP001218188">
    <property type="component" value="Unassembled WGS sequence"/>
</dbReference>
<accession>A0AAD6TLJ6</accession>
<keyword evidence="3" id="KW-1185">Reference proteome</keyword>